<comment type="caution">
    <text evidence="1">The sequence shown here is derived from an EMBL/GenBank/DDBJ whole genome shotgun (WGS) entry which is preliminary data.</text>
</comment>
<dbReference type="EMBL" id="WTPW01000561">
    <property type="protein sequence ID" value="KAF0499733.1"/>
    <property type="molecule type" value="Genomic_DNA"/>
</dbReference>
<keyword evidence="2" id="KW-1185">Reference proteome</keyword>
<dbReference type="Proteomes" id="UP000439903">
    <property type="component" value="Unassembled WGS sequence"/>
</dbReference>
<dbReference type="Gene3D" id="1.10.510.10">
    <property type="entry name" value="Transferase(Phosphotransferase) domain 1"/>
    <property type="match status" value="1"/>
</dbReference>
<proteinExistence type="predicted"/>
<sequence>MNESESNDKNCNNRDTFSSNDCQDFTSKFSNIDIGSRNIVSQTEENSSKIDVERLEEYHFNLTWSMDTNIYTSSQSQFEFFQKKYLDNKDLNEHEKQYLLDFIKKKFEIYNVENKKGDKYQCKYCNNWTHAANYCEFCIRNYLQQKFRKWTSGIKDIDEIIQEAQRNTMGPDLGTRPEIVEGTPPDFAKIIVQCWDYNPEKRPDAKSICKQLYTLRHNLPDNAKHQNISNEDSKQLNLVPKDSSSINKWLPSKGLQLDINNSDAIYTSSKSRNKWLPYEALSTNTNNPNLNDSSGSISKWLPKNLQLGVENESFSRYYNFENENFPKNPS</sequence>
<evidence type="ECO:0000313" key="1">
    <source>
        <dbReference type="EMBL" id="KAF0499733.1"/>
    </source>
</evidence>
<dbReference type="OrthoDB" id="2401910at2759"/>
<evidence type="ECO:0000313" key="2">
    <source>
        <dbReference type="Proteomes" id="UP000439903"/>
    </source>
</evidence>
<dbReference type="AlphaFoldDB" id="A0A8H4EJV5"/>
<dbReference type="SUPFAM" id="SSF56112">
    <property type="entry name" value="Protein kinase-like (PK-like)"/>
    <property type="match status" value="1"/>
</dbReference>
<protein>
    <submittedName>
        <fullName evidence="1">Kinase-like domain-containing protein</fullName>
    </submittedName>
</protein>
<organism evidence="1 2">
    <name type="scientific">Gigaspora margarita</name>
    <dbReference type="NCBI Taxonomy" id="4874"/>
    <lineage>
        <taxon>Eukaryota</taxon>
        <taxon>Fungi</taxon>
        <taxon>Fungi incertae sedis</taxon>
        <taxon>Mucoromycota</taxon>
        <taxon>Glomeromycotina</taxon>
        <taxon>Glomeromycetes</taxon>
        <taxon>Diversisporales</taxon>
        <taxon>Gigasporaceae</taxon>
        <taxon>Gigaspora</taxon>
    </lineage>
</organism>
<keyword evidence="1" id="KW-0418">Kinase</keyword>
<dbReference type="InterPro" id="IPR011009">
    <property type="entry name" value="Kinase-like_dom_sf"/>
</dbReference>
<keyword evidence="1" id="KW-0808">Transferase</keyword>
<accession>A0A8H4EJV5</accession>
<dbReference type="GO" id="GO:0016301">
    <property type="term" value="F:kinase activity"/>
    <property type="evidence" value="ECO:0007669"/>
    <property type="project" value="UniProtKB-KW"/>
</dbReference>
<gene>
    <name evidence="1" type="ORF">F8M41_020443</name>
</gene>
<name>A0A8H4EJV5_GIGMA</name>
<reference evidence="1 2" key="1">
    <citation type="journal article" date="2019" name="Environ. Microbiol.">
        <title>At the nexus of three kingdoms: the genome of the mycorrhizal fungus Gigaspora margarita provides insights into plant, endobacterial and fungal interactions.</title>
        <authorList>
            <person name="Venice F."/>
            <person name="Ghignone S."/>
            <person name="Salvioli di Fossalunga A."/>
            <person name="Amselem J."/>
            <person name="Novero M."/>
            <person name="Xianan X."/>
            <person name="Sedzielewska Toro K."/>
            <person name="Morin E."/>
            <person name="Lipzen A."/>
            <person name="Grigoriev I.V."/>
            <person name="Henrissat B."/>
            <person name="Martin F.M."/>
            <person name="Bonfante P."/>
        </authorList>
    </citation>
    <scope>NUCLEOTIDE SEQUENCE [LARGE SCALE GENOMIC DNA]</scope>
    <source>
        <strain evidence="1 2">BEG34</strain>
    </source>
</reference>